<keyword evidence="2" id="KW-1185">Reference proteome</keyword>
<evidence type="ECO:0000313" key="2">
    <source>
        <dbReference type="Proteomes" id="UP000828048"/>
    </source>
</evidence>
<evidence type="ECO:0000313" key="1">
    <source>
        <dbReference type="EMBL" id="KAH7842551.1"/>
    </source>
</evidence>
<protein>
    <submittedName>
        <fullName evidence="1">Uncharacterized protein</fullName>
    </submittedName>
</protein>
<gene>
    <name evidence="1" type="ORF">Vadar_006621</name>
</gene>
<dbReference type="Proteomes" id="UP000828048">
    <property type="component" value="Chromosome 1"/>
</dbReference>
<proteinExistence type="predicted"/>
<organism evidence="1 2">
    <name type="scientific">Vaccinium darrowii</name>
    <dbReference type="NCBI Taxonomy" id="229202"/>
    <lineage>
        <taxon>Eukaryota</taxon>
        <taxon>Viridiplantae</taxon>
        <taxon>Streptophyta</taxon>
        <taxon>Embryophyta</taxon>
        <taxon>Tracheophyta</taxon>
        <taxon>Spermatophyta</taxon>
        <taxon>Magnoliopsida</taxon>
        <taxon>eudicotyledons</taxon>
        <taxon>Gunneridae</taxon>
        <taxon>Pentapetalae</taxon>
        <taxon>asterids</taxon>
        <taxon>Ericales</taxon>
        <taxon>Ericaceae</taxon>
        <taxon>Vaccinioideae</taxon>
        <taxon>Vaccinieae</taxon>
        <taxon>Vaccinium</taxon>
    </lineage>
</organism>
<accession>A0ACB7XNN8</accession>
<reference evidence="1 2" key="1">
    <citation type="journal article" date="2021" name="Hortic Res">
        <title>High-quality reference genome and annotation aids understanding of berry development for evergreen blueberry (Vaccinium darrowii).</title>
        <authorList>
            <person name="Yu J."/>
            <person name="Hulse-Kemp A.M."/>
            <person name="Babiker E."/>
            <person name="Staton M."/>
        </authorList>
    </citation>
    <scope>NUCLEOTIDE SEQUENCE [LARGE SCALE GENOMIC DNA]</scope>
    <source>
        <strain evidence="2">cv. NJ 8807/NJ 8810</strain>
        <tissue evidence="1">Young leaf</tissue>
    </source>
</reference>
<comment type="caution">
    <text evidence="1">The sequence shown here is derived from an EMBL/GenBank/DDBJ whole genome shotgun (WGS) entry which is preliminary data.</text>
</comment>
<sequence length="225" mass="24867">MTYVMNERLSFLVTQGISRNSTELELEVRIRNFVASVCYDNNGNKTTDNPASVNLGDPGVLPYTFSDVANKFTVVGCDDLALISGTFRNKRLYSGCLSLCFNRSDVGDRSGYCQTDIPKGLTYYDIALFSLFNHTGEVSSFDPCSYAFLGDKDSFKFNDINECEDPNLNNCVNGTGYCINTPGSFQCYCNHHYDGDGKSDGLGCSEKASPFPVIKFSLGTEFRIK</sequence>
<dbReference type="EMBL" id="CM037151">
    <property type="protein sequence ID" value="KAH7842551.1"/>
    <property type="molecule type" value="Genomic_DNA"/>
</dbReference>
<name>A0ACB7XNN8_9ERIC</name>